<keyword evidence="2" id="KW-1185">Reference proteome</keyword>
<sequence>MYIVMASTKHTDNTAMPTTSLAASASWRSSARSAAWAPHRLIPPAPSAGDTTILAAPAGDVGAIVHGMLNANGKRDRTEDEDEEPAKHQELVALPSARISLLPAPSLPSKVSFLELPPSSKTQVDKEALQAIQLAVEVAPQSGA</sequence>
<reference evidence="1" key="1">
    <citation type="submission" date="2023-03" db="EMBL/GenBank/DDBJ databases">
        <title>Massive genome expansion in bonnet fungi (Mycena s.s.) driven by repeated elements and novel gene families across ecological guilds.</title>
        <authorList>
            <consortium name="Lawrence Berkeley National Laboratory"/>
            <person name="Harder C.B."/>
            <person name="Miyauchi S."/>
            <person name="Viragh M."/>
            <person name="Kuo A."/>
            <person name="Thoen E."/>
            <person name="Andreopoulos B."/>
            <person name="Lu D."/>
            <person name="Skrede I."/>
            <person name="Drula E."/>
            <person name="Henrissat B."/>
            <person name="Morin E."/>
            <person name="Kohler A."/>
            <person name="Barry K."/>
            <person name="LaButti K."/>
            <person name="Morin E."/>
            <person name="Salamov A."/>
            <person name="Lipzen A."/>
            <person name="Mereny Z."/>
            <person name="Hegedus B."/>
            <person name="Baldrian P."/>
            <person name="Stursova M."/>
            <person name="Weitz H."/>
            <person name="Taylor A."/>
            <person name="Grigoriev I.V."/>
            <person name="Nagy L.G."/>
            <person name="Martin F."/>
            <person name="Kauserud H."/>
        </authorList>
    </citation>
    <scope>NUCLEOTIDE SEQUENCE</scope>
    <source>
        <strain evidence="1">CBHHK188m</strain>
    </source>
</reference>
<protein>
    <submittedName>
        <fullName evidence="1">Uncharacterized protein</fullName>
    </submittedName>
</protein>
<name>A0AAD7K6S6_9AGAR</name>
<dbReference type="EMBL" id="JARJLG010000011">
    <property type="protein sequence ID" value="KAJ7776868.1"/>
    <property type="molecule type" value="Genomic_DNA"/>
</dbReference>
<comment type="caution">
    <text evidence="1">The sequence shown here is derived from an EMBL/GenBank/DDBJ whole genome shotgun (WGS) entry which is preliminary data.</text>
</comment>
<evidence type="ECO:0000313" key="2">
    <source>
        <dbReference type="Proteomes" id="UP001215280"/>
    </source>
</evidence>
<evidence type="ECO:0000313" key="1">
    <source>
        <dbReference type="EMBL" id="KAJ7776868.1"/>
    </source>
</evidence>
<dbReference type="Proteomes" id="UP001215280">
    <property type="component" value="Unassembled WGS sequence"/>
</dbReference>
<gene>
    <name evidence="1" type="ORF">DFH07DRAFT_766569</name>
</gene>
<proteinExistence type="predicted"/>
<dbReference type="AlphaFoldDB" id="A0AAD7K6S6"/>
<accession>A0AAD7K6S6</accession>
<organism evidence="1 2">
    <name type="scientific">Mycena maculata</name>
    <dbReference type="NCBI Taxonomy" id="230809"/>
    <lineage>
        <taxon>Eukaryota</taxon>
        <taxon>Fungi</taxon>
        <taxon>Dikarya</taxon>
        <taxon>Basidiomycota</taxon>
        <taxon>Agaricomycotina</taxon>
        <taxon>Agaricomycetes</taxon>
        <taxon>Agaricomycetidae</taxon>
        <taxon>Agaricales</taxon>
        <taxon>Marasmiineae</taxon>
        <taxon>Mycenaceae</taxon>
        <taxon>Mycena</taxon>
    </lineage>
</organism>